<proteinExistence type="inferred from homology"/>
<name>Q950Q8_SPIPN</name>
<accession>Q950Q8</accession>
<dbReference type="GO" id="GO:0003677">
    <property type="term" value="F:DNA binding"/>
    <property type="evidence" value="ECO:0007669"/>
    <property type="project" value="UniProtKB-KW"/>
</dbReference>
<reference evidence="10" key="1">
    <citation type="submission" date="2001-07" db="EMBL/GenBank/DDBJ databases">
        <authorList>
            <person name="Lang F.B.F."/>
        </authorList>
    </citation>
    <scope>NUCLEOTIDE SEQUENCE</scope>
</reference>
<organism evidence="10">
    <name type="scientific">Spizellomyces punctatus</name>
    <dbReference type="NCBI Taxonomy" id="109760"/>
    <lineage>
        <taxon>Eukaryota</taxon>
        <taxon>Fungi</taxon>
        <taxon>Fungi incertae sedis</taxon>
        <taxon>Chytridiomycota</taxon>
        <taxon>Chytridiomycota incertae sedis</taxon>
        <taxon>Chytridiomycetes</taxon>
        <taxon>Spizellomycetales</taxon>
        <taxon>Spizellomycetaceae</taxon>
        <taxon>Spizellomyces</taxon>
    </lineage>
</organism>
<keyword evidence="5" id="KW-0235">DNA replication</keyword>
<dbReference type="Pfam" id="PF03175">
    <property type="entry name" value="DNA_pol_B_2"/>
    <property type="match status" value="1"/>
</dbReference>
<evidence type="ECO:0000256" key="8">
    <source>
        <dbReference type="ARBA" id="ARBA00049244"/>
    </source>
</evidence>
<dbReference type="EC" id="2.7.7.7" evidence="2"/>
<evidence type="ECO:0000256" key="7">
    <source>
        <dbReference type="ARBA" id="ARBA00023125"/>
    </source>
</evidence>
<protein>
    <recommendedName>
        <fullName evidence="2">DNA-directed DNA polymerase</fullName>
        <ecNumber evidence="2">2.7.7.7</ecNumber>
    </recommendedName>
</protein>
<evidence type="ECO:0000259" key="9">
    <source>
        <dbReference type="Pfam" id="PF03175"/>
    </source>
</evidence>
<gene>
    <name evidence="10" type="primary">orf117</name>
</gene>
<evidence type="ECO:0000256" key="2">
    <source>
        <dbReference type="ARBA" id="ARBA00012417"/>
    </source>
</evidence>
<dbReference type="GO" id="GO:0006260">
    <property type="term" value="P:DNA replication"/>
    <property type="evidence" value="ECO:0007669"/>
    <property type="project" value="UniProtKB-KW"/>
</dbReference>
<sequence>MKNDMPVGYPTFVSFNTWNREWKGDLFGFFRVEVTTPNNLHIPFLGTKIKLEDGSERLIYPKGVFRGVYFSEELNHAISLGYKIRVYGGYVFERGRPFDAFIDHYYHMKKNLYLNSS</sequence>
<dbReference type="AlphaFoldDB" id="Q950Q8"/>
<dbReference type="GO" id="GO:0000166">
    <property type="term" value="F:nucleotide binding"/>
    <property type="evidence" value="ECO:0007669"/>
    <property type="project" value="InterPro"/>
</dbReference>
<keyword evidence="3" id="KW-0808">Transferase</keyword>
<reference evidence="10" key="2">
    <citation type="journal article" date="2002" name="Mol. Biol. Evol.">
        <title>Hyaloraphidium curvatum: a linear mitochondrial genome, tRNA editing, and an evolutionary link to lower fungi.</title>
        <authorList>
            <person name="Forget L."/>
            <person name="Ustinova J."/>
            <person name="Wang Z."/>
            <person name="Huss V.A."/>
            <person name="Franz Lang B."/>
        </authorList>
    </citation>
    <scope>NUCLEOTIDE SEQUENCE</scope>
</reference>
<dbReference type="RefSeq" id="NP_150321.1">
    <property type="nucleotide sequence ID" value="NC_003052.1"/>
</dbReference>
<evidence type="ECO:0000256" key="4">
    <source>
        <dbReference type="ARBA" id="ARBA00022695"/>
    </source>
</evidence>
<geneLocation type="mitochondrion" evidence="10"/>
<evidence type="ECO:0000313" key="10">
    <source>
        <dbReference type="EMBL" id="AAK84250.1"/>
    </source>
</evidence>
<comment type="catalytic activity">
    <reaction evidence="8">
        <text>DNA(n) + a 2'-deoxyribonucleoside 5'-triphosphate = DNA(n+1) + diphosphate</text>
        <dbReference type="Rhea" id="RHEA:22508"/>
        <dbReference type="Rhea" id="RHEA-COMP:17339"/>
        <dbReference type="Rhea" id="RHEA-COMP:17340"/>
        <dbReference type="ChEBI" id="CHEBI:33019"/>
        <dbReference type="ChEBI" id="CHEBI:61560"/>
        <dbReference type="ChEBI" id="CHEBI:173112"/>
        <dbReference type="EC" id="2.7.7.7"/>
    </reaction>
</comment>
<keyword evidence="10" id="KW-0496">Mitochondrion</keyword>
<dbReference type="InterPro" id="IPR043502">
    <property type="entry name" value="DNA/RNA_pol_sf"/>
</dbReference>
<dbReference type="GO" id="GO:0003887">
    <property type="term" value="F:DNA-directed DNA polymerase activity"/>
    <property type="evidence" value="ECO:0007669"/>
    <property type="project" value="UniProtKB-KW"/>
</dbReference>
<keyword evidence="7" id="KW-0238">DNA-binding</keyword>
<keyword evidence="4" id="KW-0548">Nucleotidyltransferase</keyword>
<comment type="similarity">
    <text evidence="1">Belongs to the DNA polymerase type-B family.</text>
</comment>
<evidence type="ECO:0000256" key="5">
    <source>
        <dbReference type="ARBA" id="ARBA00022705"/>
    </source>
</evidence>
<keyword evidence="6" id="KW-0239">DNA-directed DNA polymerase</keyword>
<evidence type="ECO:0000256" key="3">
    <source>
        <dbReference type="ARBA" id="ARBA00022679"/>
    </source>
</evidence>
<dbReference type="InterPro" id="IPR004868">
    <property type="entry name" value="DNA-dir_DNA_pol_B_mt/vir"/>
</dbReference>
<dbReference type="EMBL" id="AF404303">
    <property type="protein sequence ID" value="AAK84250.1"/>
    <property type="molecule type" value="Genomic_DNA"/>
</dbReference>
<evidence type="ECO:0000256" key="1">
    <source>
        <dbReference type="ARBA" id="ARBA00005755"/>
    </source>
</evidence>
<feature type="domain" description="DNA-directed DNA polymerase family B mitochondria/virus" evidence="9">
    <location>
        <begin position="1"/>
        <end position="111"/>
    </location>
</feature>
<evidence type="ECO:0000256" key="6">
    <source>
        <dbReference type="ARBA" id="ARBA00022932"/>
    </source>
</evidence>
<dbReference type="GeneID" id="809642"/>
<dbReference type="SUPFAM" id="SSF56672">
    <property type="entry name" value="DNA/RNA polymerases"/>
    <property type="match status" value="1"/>
</dbReference>